<dbReference type="Gene3D" id="3.30.1780.10">
    <property type="entry name" value="ornithine cyclodeaminase, domain 1"/>
    <property type="match status" value="1"/>
</dbReference>
<dbReference type="PANTHER" id="PTHR13812:SF19">
    <property type="entry name" value="KETIMINE REDUCTASE MU-CRYSTALLIN"/>
    <property type="match status" value="1"/>
</dbReference>
<proteinExistence type="predicted"/>
<evidence type="ECO:0000313" key="2">
    <source>
        <dbReference type="Proteomes" id="UP000628086"/>
    </source>
</evidence>
<sequence>MNVFDRHRIEQHLDLGVAERWLEEGFIAYSQGKVQAPPVQTFVFAQSNGDCCIKSAYVEGSETFTVKVSTGFYDNPARGLESNDGLMLVLCARTGQPLALLADQGWLTGMRTALAGRIVARRMAPAKVEAIGILGTGTQARMQLAQLMPVTTCREVSVWGRSDAGLAAYRDYAQALGFDVRVEREPKAVAEAANLIVCTTPSREALLQREWIRPGTHITALGADTSGKQELDPRLVASADRIVVDSIRQCSQYGEVSHALQAGLMSPARLVEIGTVLAGDAIAREDEGQLTVADLTGVAVQDAQIARCAFESLRG</sequence>
<name>A0ABR6V2N6_9PSED</name>
<comment type="caution">
    <text evidence="1">The sequence shown here is derived from an EMBL/GenBank/DDBJ whole genome shotgun (WGS) entry which is preliminary data.</text>
</comment>
<dbReference type="NCBIfam" id="NF005296">
    <property type="entry name" value="PRK06823.1"/>
    <property type="match status" value="1"/>
</dbReference>
<dbReference type="EMBL" id="JABWRS010000002">
    <property type="protein sequence ID" value="MBC3474721.1"/>
    <property type="molecule type" value="Genomic_DNA"/>
</dbReference>
<reference evidence="1 2" key="1">
    <citation type="journal article" date="2020" name="Microorganisms">
        <title>Reliable Identification of Environmental Pseudomonas Isolates Using the rpoD Gene.</title>
        <authorList>
            <consortium name="The Broad Institute Genome Sequencing Platform"/>
            <person name="Girard L."/>
            <person name="Lood C."/>
            <person name="Rokni-Zadeh H."/>
            <person name="van Noort V."/>
            <person name="Lavigne R."/>
            <person name="De Mot R."/>
        </authorList>
    </citation>
    <scope>NUCLEOTIDE SEQUENCE [LARGE SCALE GENOMIC DNA]</scope>
    <source>
        <strain evidence="1 2">RW7P2</strain>
    </source>
</reference>
<protein>
    <submittedName>
        <fullName evidence="1">Ornithine cyclodeaminase family protein</fullName>
    </submittedName>
</protein>
<keyword evidence="2" id="KW-1185">Reference proteome</keyword>
<dbReference type="InterPro" id="IPR023401">
    <property type="entry name" value="ODC_N"/>
</dbReference>
<dbReference type="InterPro" id="IPR003462">
    <property type="entry name" value="ODC_Mu_crystall"/>
</dbReference>
<dbReference type="PANTHER" id="PTHR13812">
    <property type="entry name" value="KETIMINE REDUCTASE MU-CRYSTALLIN"/>
    <property type="match status" value="1"/>
</dbReference>
<organism evidence="1 2">
    <name type="scientific">Pseudomonas taiwanensis</name>
    <dbReference type="NCBI Taxonomy" id="470150"/>
    <lineage>
        <taxon>Bacteria</taxon>
        <taxon>Pseudomonadati</taxon>
        <taxon>Pseudomonadota</taxon>
        <taxon>Gammaproteobacteria</taxon>
        <taxon>Pseudomonadales</taxon>
        <taxon>Pseudomonadaceae</taxon>
        <taxon>Pseudomonas</taxon>
    </lineage>
</organism>
<dbReference type="Gene3D" id="3.40.50.720">
    <property type="entry name" value="NAD(P)-binding Rossmann-like Domain"/>
    <property type="match status" value="1"/>
</dbReference>
<accession>A0ABR6V2N6</accession>
<dbReference type="Pfam" id="PF02423">
    <property type="entry name" value="OCD_Mu_crystall"/>
    <property type="match status" value="1"/>
</dbReference>
<dbReference type="Proteomes" id="UP000628086">
    <property type="component" value="Unassembled WGS sequence"/>
</dbReference>
<evidence type="ECO:0000313" key="1">
    <source>
        <dbReference type="EMBL" id="MBC3474721.1"/>
    </source>
</evidence>
<dbReference type="InterPro" id="IPR036291">
    <property type="entry name" value="NAD(P)-bd_dom_sf"/>
</dbReference>
<dbReference type="RefSeq" id="WP_023378393.1">
    <property type="nucleotide sequence ID" value="NZ_JABWRR010000032.1"/>
</dbReference>
<gene>
    <name evidence="1" type="ORF">HU747_03815</name>
</gene>
<dbReference type="SUPFAM" id="SSF51735">
    <property type="entry name" value="NAD(P)-binding Rossmann-fold domains"/>
    <property type="match status" value="1"/>
</dbReference>
<dbReference type="PIRSF" id="PIRSF001439">
    <property type="entry name" value="CryM"/>
    <property type="match status" value="1"/>
</dbReference>